<reference evidence="3 4" key="1">
    <citation type="submission" date="2013-09" db="EMBL/GenBank/DDBJ databases">
        <authorList>
            <person name="Durkin A.S."/>
            <person name="Haft D.R."/>
            <person name="McCorrison J."/>
            <person name="Torralba M."/>
            <person name="Gillis M."/>
            <person name="Haft D.H."/>
            <person name="Methe B."/>
            <person name="Sutton G."/>
            <person name="Nelson K.E."/>
        </authorList>
    </citation>
    <scope>NUCLEOTIDE SEQUENCE [LARGE SCALE GENOMIC DNA]</scope>
    <source>
        <strain evidence="3 4">BV3C16-1</strain>
    </source>
</reference>
<dbReference type="STRING" id="1111454.HMPREF1250_1186"/>
<evidence type="ECO:0000313" key="3">
    <source>
        <dbReference type="EMBL" id="ERT57840.1"/>
    </source>
</evidence>
<keyword evidence="1" id="KW-0732">Signal</keyword>
<dbReference type="Proteomes" id="UP000017090">
    <property type="component" value="Unassembled WGS sequence"/>
</dbReference>
<name>U7UER1_9FIRM</name>
<dbReference type="Pfam" id="PF08486">
    <property type="entry name" value="SpoIID"/>
    <property type="match status" value="1"/>
</dbReference>
<dbReference type="PANTHER" id="PTHR30032:SF4">
    <property type="entry name" value="AMIDASE ENHANCER"/>
    <property type="match status" value="1"/>
</dbReference>
<evidence type="ECO:0000313" key="4">
    <source>
        <dbReference type="Proteomes" id="UP000017090"/>
    </source>
</evidence>
<dbReference type="InterPro" id="IPR051922">
    <property type="entry name" value="Bact_Sporulation_Assoc"/>
</dbReference>
<evidence type="ECO:0000256" key="1">
    <source>
        <dbReference type="SAM" id="SignalP"/>
    </source>
</evidence>
<feature type="chain" id="PRO_5038674869" evidence="1">
    <location>
        <begin position="26"/>
        <end position="413"/>
    </location>
</feature>
<feature type="signal peptide" evidence="1">
    <location>
        <begin position="1"/>
        <end position="25"/>
    </location>
</feature>
<gene>
    <name evidence="3" type="ORF">HMPREF1250_1186</name>
</gene>
<dbReference type="GO" id="GO:0030435">
    <property type="term" value="P:sporulation resulting in formation of a cellular spore"/>
    <property type="evidence" value="ECO:0007669"/>
    <property type="project" value="InterPro"/>
</dbReference>
<accession>U7UER1</accession>
<dbReference type="RefSeq" id="WP_023054344.1">
    <property type="nucleotide sequence ID" value="NZ_AWXA01000051.1"/>
</dbReference>
<dbReference type="PATRIC" id="fig|1111454.3.peg.1868"/>
<dbReference type="GO" id="GO:0030288">
    <property type="term" value="C:outer membrane-bounded periplasmic space"/>
    <property type="evidence" value="ECO:0007669"/>
    <property type="project" value="TreeGrafter"/>
</dbReference>
<feature type="domain" description="Sporulation stage II protein D amidase enhancer LytB N-terminal" evidence="2">
    <location>
        <begin position="122"/>
        <end position="210"/>
    </location>
</feature>
<dbReference type="InterPro" id="IPR013486">
    <property type="entry name" value="SpoIID/LytB"/>
</dbReference>
<evidence type="ECO:0000259" key="2">
    <source>
        <dbReference type="Pfam" id="PF08486"/>
    </source>
</evidence>
<dbReference type="NCBIfam" id="TIGR02669">
    <property type="entry name" value="SpoIID_LytB"/>
    <property type="match status" value="1"/>
</dbReference>
<comment type="caution">
    <text evidence="3">The sequence shown here is derived from an EMBL/GenBank/DDBJ whole genome shotgun (WGS) entry which is preliminary data.</text>
</comment>
<organism evidence="3 4">
    <name type="scientific">Megasphaera vaginalis</name>
    <name type="common">ex Srinivasan et al. 2021</name>
    <dbReference type="NCBI Taxonomy" id="1111454"/>
    <lineage>
        <taxon>Bacteria</taxon>
        <taxon>Bacillati</taxon>
        <taxon>Bacillota</taxon>
        <taxon>Negativicutes</taxon>
        <taxon>Veillonellales</taxon>
        <taxon>Veillonellaceae</taxon>
        <taxon>Megasphaera</taxon>
    </lineage>
</organism>
<dbReference type="AlphaFoldDB" id="U7UER1"/>
<dbReference type="PANTHER" id="PTHR30032">
    <property type="entry name" value="N-ACETYLMURAMOYL-L-ALANINE AMIDASE-RELATED"/>
    <property type="match status" value="1"/>
</dbReference>
<proteinExistence type="predicted"/>
<keyword evidence="4" id="KW-1185">Reference proteome</keyword>
<protein>
    <submittedName>
        <fullName evidence="3">Stage II sporulation protein</fullName>
    </submittedName>
</protein>
<sequence length="413" mass="43763">MKSLKKMGAAAAAVVFCCLTAAAFAAGAGPNVRIGIREGQGAVSVMSPQGVGVYRNGSLWKKYGANVPVRISLDGTAVAVNGTPGAGPITVRPLTTNGSVKITDGYAYRGAMEFIKSPTQWGITAINVVPTEQYLYGVVGKEMSPSWSLEALKAQAVAARTYAVSHKNYYQKRGFDMLDDTHSQTYAGINGEAPSVRQAVDVTNGEILTYGGKPIDAFFSATAGGWTENSENVWGNKIPYLRGVADPSDQMPAYRWAVTVSPERLASNLAAAGKGVGTVHSITLSPLAKRPMRVADRGVSGRVLSLTVNGSGGSVKITGNSFQDIFDLRSTLFDFYQGGGTPPDPDRGAVSRGATFAVKAGMPITIYGFGWGHGLGMSQYGAYQMAKTHGTDAAYYRTILSHYYSNTKLEQLY</sequence>
<dbReference type="OrthoDB" id="9794671at2"/>
<dbReference type="EMBL" id="AWXA01000051">
    <property type="protein sequence ID" value="ERT57840.1"/>
    <property type="molecule type" value="Genomic_DNA"/>
</dbReference>
<dbReference type="eggNOG" id="COG2385">
    <property type="taxonomic scope" value="Bacteria"/>
</dbReference>
<dbReference type="InterPro" id="IPR013693">
    <property type="entry name" value="SpoIID/LytB_N"/>
</dbReference>